<gene>
    <name evidence="1" type="ORF">LWC34_04555</name>
</gene>
<dbReference type="Proteomes" id="UP001521150">
    <property type="component" value="Unassembled WGS sequence"/>
</dbReference>
<reference evidence="1 2" key="1">
    <citation type="submission" date="2021-12" db="EMBL/GenBank/DDBJ databases">
        <title>Genome sequence of Kibdelosporangium philippinense ATCC 49844.</title>
        <authorList>
            <person name="Fedorov E.A."/>
            <person name="Omeragic M."/>
            <person name="Shalygina K.F."/>
            <person name="Maclea K.S."/>
        </authorList>
    </citation>
    <scope>NUCLEOTIDE SEQUENCE [LARGE SCALE GENOMIC DNA]</scope>
    <source>
        <strain evidence="1 2">ATCC 49844</strain>
    </source>
</reference>
<evidence type="ECO:0000313" key="1">
    <source>
        <dbReference type="EMBL" id="MCE7002099.1"/>
    </source>
</evidence>
<accession>A0ABS8Z2D6</accession>
<keyword evidence="2" id="KW-1185">Reference proteome</keyword>
<comment type="caution">
    <text evidence="1">The sequence shown here is derived from an EMBL/GenBank/DDBJ whole genome shotgun (WGS) entry which is preliminary data.</text>
</comment>
<dbReference type="SUPFAM" id="SSF51735">
    <property type="entry name" value="NAD(P)-binding Rossmann-fold domains"/>
    <property type="match status" value="1"/>
</dbReference>
<protein>
    <submittedName>
        <fullName evidence="1">Uncharacterized protein</fullName>
    </submittedName>
</protein>
<name>A0ABS8Z2D6_9PSEU</name>
<dbReference type="InterPro" id="IPR036291">
    <property type="entry name" value="NAD(P)-bd_dom_sf"/>
</dbReference>
<proteinExistence type="predicted"/>
<sequence>MTCRKVEPGRVLGHEAVGAGPIGLTAIQTARFYSPSHILAVDFAASRLDAVLVLELDL</sequence>
<dbReference type="Gene3D" id="3.40.50.720">
    <property type="entry name" value="NAD(P)-binding Rossmann-like Domain"/>
    <property type="match status" value="1"/>
</dbReference>
<organism evidence="1 2">
    <name type="scientific">Kibdelosporangium philippinense</name>
    <dbReference type="NCBI Taxonomy" id="211113"/>
    <lineage>
        <taxon>Bacteria</taxon>
        <taxon>Bacillati</taxon>
        <taxon>Actinomycetota</taxon>
        <taxon>Actinomycetes</taxon>
        <taxon>Pseudonocardiales</taxon>
        <taxon>Pseudonocardiaceae</taxon>
        <taxon>Kibdelosporangium</taxon>
    </lineage>
</organism>
<dbReference type="RefSeq" id="WP_233723136.1">
    <property type="nucleotide sequence ID" value="NZ_JAJVCN010000001.1"/>
</dbReference>
<dbReference type="EMBL" id="JAJVCN010000001">
    <property type="protein sequence ID" value="MCE7002099.1"/>
    <property type="molecule type" value="Genomic_DNA"/>
</dbReference>
<evidence type="ECO:0000313" key="2">
    <source>
        <dbReference type="Proteomes" id="UP001521150"/>
    </source>
</evidence>